<dbReference type="OrthoDB" id="6660698at2"/>
<dbReference type="EMBL" id="LZDN01000004">
    <property type="protein sequence ID" value="OBX51733.1"/>
    <property type="molecule type" value="Genomic_DNA"/>
</dbReference>
<reference evidence="3 4" key="1">
    <citation type="submission" date="2016-06" db="EMBL/GenBank/DDBJ databases">
        <title>Draft genome of Moraxella nonliquefaciens CCUG 60284.</title>
        <authorList>
            <person name="Salva-Serra F."/>
            <person name="Engstrom-Jakobsson H."/>
            <person name="Thorell K."/>
            <person name="Gonzales-Siles L."/>
            <person name="Karlsson R."/>
            <person name="Boulund F."/>
            <person name="Engstrand L."/>
            <person name="Kristiansson E."/>
            <person name="Moore E."/>
        </authorList>
    </citation>
    <scope>NUCLEOTIDE SEQUENCE [LARGE SCALE GENOMIC DNA]</scope>
    <source>
        <strain evidence="3 4">CCUG 60284</strain>
    </source>
</reference>
<dbReference type="AlphaFoldDB" id="A0A1B8PKU8"/>
<dbReference type="RefSeq" id="WP_066888584.1">
    <property type="nucleotide sequence ID" value="NZ_JAKREH010000021.1"/>
</dbReference>
<feature type="compositionally biased region" description="Low complexity" evidence="1">
    <location>
        <begin position="71"/>
        <end position="104"/>
    </location>
</feature>
<comment type="caution">
    <text evidence="3">The sequence shown here is derived from an EMBL/GenBank/DDBJ whole genome shotgun (WGS) entry which is preliminary data.</text>
</comment>
<keyword evidence="2" id="KW-1133">Transmembrane helix</keyword>
<feature type="transmembrane region" description="Helical" evidence="2">
    <location>
        <begin position="16"/>
        <end position="39"/>
    </location>
</feature>
<keyword evidence="2" id="KW-0812">Transmembrane</keyword>
<evidence type="ECO:0000256" key="2">
    <source>
        <dbReference type="SAM" id="Phobius"/>
    </source>
</evidence>
<keyword evidence="2" id="KW-0472">Membrane</keyword>
<proteinExistence type="predicted"/>
<feature type="region of interest" description="Disordered" evidence="1">
    <location>
        <begin position="64"/>
        <end position="141"/>
    </location>
</feature>
<protein>
    <submittedName>
        <fullName evidence="3">Uncharacterized protein</fullName>
    </submittedName>
</protein>
<organism evidence="3 4">
    <name type="scientific">Moraxella nonliquefaciens</name>
    <dbReference type="NCBI Taxonomy" id="478"/>
    <lineage>
        <taxon>Bacteria</taxon>
        <taxon>Pseudomonadati</taxon>
        <taxon>Pseudomonadota</taxon>
        <taxon>Gammaproteobacteria</taxon>
        <taxon>Moraxellales</taxon>
        <taxon>Moraxellaceae</taxon>
        <taxon>Moraxella</taxon>
    </lineage>
</organism>
<evidence type="ECO:0000313" key="4">
    <source>
        <dbReference type="Proteomes" id="UP000092671"/>
    </source>
</evidence>
<gene>
    <name evidence="3" type="ORF">A9Z60_06960</name>
</gene>
<evidence type="ECO:0000313" key="3">
    <source>
        <dbReference type="EMBL" id="OBX51733.1"/>
    </source>
</evidence>
<accession>A0A1B8PKU8</accession>
<sequence>MAHAHDASDNNPTKEIIHALIGVVLFLILIGGIAVFAWLRPAGNHEPATVSATPAGRALEELIQQEDNPTDAQKAEAVAAATAPDATSDTAASGASEQEAAEQVADSKGDAQTPVQEKPVEDQPVASDITTGDADTEKTTQ</sequence>
<evidence type="ECO:0000256" key="1">
    <source>
        <dbReference type="SAM" id="MobiDB-lite"/>
    </source>
</evidence>
<name>A0A1B8PKU8_MORNO</name>
<dbReference type="Proteomes" id="UP000092671">
    <property type="component" value="Unassembled WGS sequence"/>
</dbReference>